<reference evidence="3" key="1">
    <citation type="journal article" date="2019" name="Int. J. Syst. Evol. Microbiol.">
        <title>The Global Catalogue of Microorganisms (GCM) 10K type strain sequencing project: providing services to taxonomists for standard genome sequencing and annotation.</title>
        <authorList>
            <consortium name="The Broad Institute Genomics Platform"/>
            <consortium name="The Broad Institute Genome Sequencing Center for Infectious Disease"/>
            <person name="Wu L."/>
            <person name="Ma J."/>
        </authorList>
    </citation>
    <scope>NUCLEOTIDE SEQUENCE [LARGE SCALE GENOMIC DNA]</scope>
    <source>
        <strain evidence="3">CGMCC 1.10106</strain>
    </source>
</reference>
<dbReference type="InterPro" id="IPR002716">
    <property type="entry name" value="PIN_dom"/>
</dbReference>
<dbReference type="Proteomes" id="UP000618591">
    <property type="component" value="Unassembled WGS sequence"/>
</dbReference>
<dbReference type="CDD" id="cd18682">
    <property type="entry name" value="PIN_VapC-like"/>
    <property type="match status" value="1"/>
</dbReference>
<sequence length="125" mass="13474">MFVLDTSAVLALLLGEEGADVVAPVTRTAHMSIVNVAEVFTKTAEAGGDLAATQEILMSYGIRIRAFRDAHAMEVGRLRPLTAHLGLSLGDRACLAQGYFSEMPILTADRRMAEADVGLDIRMIR</sequence>
<comment type="caution">
    <text evidence="2">The sequence shown here is derived from an EMBL/GenBank/DDBJ whole genome shotgun (WGS) entry which is preliminary data.</text>
</comment>
<dbReference type="EMBL" id="BMDW01000007">
    <property type="protein sequence ID" value="GGA46561.1"/>
    <property type="molecule type" value="Genomic_DNA"/>
</dbReference>
<dbReference type="SUPFAM" id="SSF88723">
    <property type="entry name" value="PIN domain-like"/>
    <property type="match status" value="1"/>
</dbReference>
<evidence type="ECO:0000313" key="3">
    <source>
        <dbReference type="Proteomes" id="UP000618591"/>
    </source>
</evidence>
<name>A0ABQ1GMJ2_9SPHN</name>
<dbReference type="RefSeq" id="WP_188446333.1">
    <property type="nucleotide sequence ID" value="NZ_BMDW01000007.1"/>
</dbReference>
<evidence type="ECO:0000313" key="2">
    <source>
        <dbReference type="EMBL" id="GGA46561.1"/>
    </source>
</evidence>
<dbReference type="InterPro" id="IPR029060">
    <property type="entry name" value="PIN-like_dom_sf"/>
</dbReference>
<organism evidence="2 3">
    <name type="scientific">Sphingomonas psychrolutea</name>
    <dbReference type="NCBI Taxonomy" id="1259676"/>
    <lineage>
        <taxon>Bacteria</taxon>
        <taxon>Pseudomonadati</taxon>
        <taxon>Pseudomonadota</taxon>
        <taxon>Alphaproteobacteria</taxon>
        <taxon>Sphingomonadales</taxon>
        <taxon>Sphingomonadaceae</taxon>
        <taxon>Sphingomonas</taxon>
    </lineage>
</organism>
<dbReference type="Gene3D" id="3.40.50.1010">
    <property type="entry name" value="5'-nuclease"/>
    <property type="match status" value="1"/>
</dbReference>
<gene>
    <name evidence="2" type="ORF">GCM10011395_16030</name>
</gene>
<dbReference type="Pfam" id="PF01850">
    <property type="entry name" value="PIN"/>
    <property type="match status" value="1"/>
</dbReference>
<feature type="domain" description="PIN" evidence="1">
    <location>
        <begin position="3"/>
        <end position="116"/>
    </location>
</feature>
<keyword evidence="3" id="KW-1185">Reference proteome</keyword>
<accession>A0ABQ1GMJ2</accession>
<proteinExistence type="predicted"/>
<evidence type="ECO:0000259" key="1">
    <source>
        <dbReference type="Pfam" id="PF01850"/>
    </source>
</evidence>
<protein>
    <recommendedName>
        <fullName evidence="1">PIN domain-containing protein</fullName>
    </recommendedName>
</protein>